<dbReference type="Pfam" id="PF14737">
    <property type="entry name" value="DUF4470"/>
    <property type="match status" value="1"/>
</dbReference>
<evidence type="ECO:0000256" key="2">
    <source>
        <dbReference type="ARBA" id="ARBA00022771"/>
    </source>
</evidence>
<evidence type="ECO:0000256" key="4">
    <source>
        <dbReference type="PROSITE-ProRule" id="PRU00134"/>
    </source>
</evidence>
<dbReference type="OrthoDB" id="432970at2759"/>
<evidence type="ECO:0000313" key="7">
    <source>
        <dbReference type="Proteomes" id="UP000006753"/>
    </source>
</evidence>
<evidence type="ECO:0000256" key="3">
    <source>
        <dbReference type="ARBA" id="ARBA00022833"/>
    </source>
</evidence>
<dbReference type="SUPFAM" id="SSF144232">
    <property type="entry name" value="HIT/MYND zinc finger-like"/>
    <property type="match status" value="1"/>
</dbReference>
<dbReference type="HOGENOM" id="CLU_007974_0_1_1"/>
<proteinExistence type="predicted"/>
<dbReference type="InterPro" id="IPR024119">
    <property type="entry name" value="TF_DEAF-1"/>
</dbReference>
<name>K1WP92_MARBU</name>
<dbReference type="Proteomes" id="UP000006753">
    <property type="component" value="Unassembled WGS sequence"/>
</dbReference>
<gene>
    <name evidence="6" type="ORF">MBM_06987</name>
</gene>
<dbReference type="eggNOG" id="ENOG502SE9H">
    <property type="taxonomic scope" value="Eukaryota"/>
</dbReference>
<evidence type="ECO:0000256" key="1">
    <source>
        <dbReference type="ARBA" id="ARBA00022723"/>
    </source>
</evidence>
<keyword evidence="1" id="KW-0479">Metal-binding</keyword>
<dbReference type="OMA" id="RTWKHLP"/>
<feature type="domain" description="MYND-type" evidence="5">
    <location>
        <begin position="1167"/>
        <end position="1209"/>
    </location>
</feature>
<dbReference type="AlphaFoldDB" id="K1WP92"/>
<sequence length="1225" mass="135918">MSHPTVINVVSFFYPIGNTPAVCLTQDYPLEENADILLLGCGDVRNILFTTYADASPTPRNLDITCCDVESAIIARNILLFTLLIDDSGQERDSIIWQIYYHLFIDAQAIKTLQSQCAKLLALSENLDTWHAGKYGKLLKFCDQGSLDLVKERWAAYAISDRTKNQQKQYETRFEREIMEVKEKIREASANGQRNTTGMRSAAPATMEAFPGACDAWDHFWEHGSTDRNPSKLAGDRNANPTFARLDRDTFSLHYGTDPHLGFPLATAYVPLTKGSPLAPAATGRTDSDKVTDAARNSFRAWSEKFRERSQHLTLRFCVGDVIALCYSLQHQRAEGNSQIHWYRNKYTVQTLVLDGEGYGSGSAPLCFDVIETSNLVDHLGPLNVLVAASPLLKRQASSTLYTESLVAREKTQENLINGILCGSFPTVSILLGLTPVEYWTNATAVSNTEGAITEKSSKLLKPKHDADNASQGQMYCRMPWKAFFPTNISAGVEKKLQFDAGELACLLHRVYLGMFECEDMAKKMADISVRKIRNDSAPMYHRGSLAAFLKLLKSRVDTDWYAMVDQLTQRIKLDESILTGGSYLQELYVQMHLLDVFRMPNFDPGYDALSAPGRALGGLAQWAKIPPAVCINLVIPRSKVGIFKRIPRNQLGTPLVNGIVQSATSIFSPRAWQNIFVDVHLAFGKVRTAGSKTDEDFRVIVDEDPLGWNGESPLLVSFTVPSWNVLVEPSNTLVKFGIMSTVRSTMTFSKHLGMEMDIFVSRLLDEKNVKITKFPPHLDSYPSVGPLEQVFAKEEPDDSPLKLTLRANVEQSEARISGFTARLEFRASATKPLLADGAEVKSHQISPCSIVVSVGKAGGSHQVVFPVPVLGHLNKVRIARKSSWVEVVVPLADHVHGQGFPEFMYPLGLKDGKPILCNMPCVHLKRLPIIDVSQPKQLTWLDSHITIQLSAREHRLREESMDPKFPAKTDLRTRFKDSLFSIFLNSYGEGGPKVKIFAINHATQGGIHILVFVSRMLLDIANHTIVLDAAILPLTHVILPALAPFLAAISLVPRCNIKADNAELALWKEMLPVWAERCREWLHLPSCEYAAAGRIPLSSDIPGAPVLCSCGCGVFPDHFVTGLAHWELAQKHACRVAISPNFSVPYVEHSLNPFDIVSNRGGERACAACRKAKGPDGADLLKCSQCSLVWYCSAKCQKNDWKGHKKLCVAFKQSEPRSLTGVRE</sequence>
<keyword evidence="7" id="KW-1185">Reference proteome</keyword>
<dbReference type="GO" id="GO:0000981">
    <property type="term" value="F:DNA-binding transcription factor activity, RNA polymerase II-specific"/>
    <property type="evidence" value="ECO:0007669"/>
    <property type="project" value="TreeGrafter"/>
</dbReference>
<accession>K1WP92</accession>
<dbReference type="GO" id="GO:0008270">
    <property type="term" value="F:zinc ion binding"/>
    <property type="evidence" value="ECO:0007669"/>
    <property type="project" value="UniProtKB-KW"/>
</dbReference>
<dbReference type="PANTHER" id="PTHR10237">
    <property type="entry name" value="DEFORMED EPIDERMAL AUTOREGULATORY FACTOR 1 HOMOLOG SUPPRESSIN"/>
    <property type="match status" value="1"/>
</dbReference>
<organism evidence="6 7">
    <name type="scientific">Marssonina brunnea f. sp. multigermtubi (strain MB_m1)</name>
    <name type="common">Marssonina leaf spot fungus</name>
    <dbReference type="NCBI Taxonomy" id="1072389"/>
    <lineage>
        <taxon>Eukaryota</taxon>
        <taxon>Fungi</taxon>
        <taxon>Dikarya</taxon>
        <taxon>Ascomycota</taxon>
        <taxon>Pezizomycotina</taxon>
        <taxon>Leotiomycetes</taxon>
        <taxon>Helotiales</taxon>
        <taxon>Drepanopezizaceae</taxon>
        <taxon>Drepanopeziza</taxon>
    </lineage>
</organism>
<dbReference type="Pfam" id="PF01753">
    <property type="entry name" value="zf-MYND"/>
    <property type="match status" value="1"/>
</dbReference>
<dbReference type="Gene3D" id="6.10.140.2220">
    <property type="match status" value="1"/>
</dbReference>
<protein>
    <submittedName>
        <fullName evidence="6">MYND finger family protein</fullName>
    </submittedName>
</protein>
<keyword evidence="2 4" id="KW-0863">Zinc-finger</keyword>
<dbReference type="KEGG" id="mbe:MBM_06987"/>
<reference evidence="6 7" key="1">
    <citation type="journal article" date="2012" name="BMC Genomics">
        <title>Sequencing the genome of Marssonina brunnea reveals fungus-poplar co-evolution.</title>
        <authorList>
            <person name="Zhu S."/>
            <person name="Cao Y.-Z."/>
            <person name="Jiang C."/>
            <person name="Tan B.-Y."/>
            <person name="Wang Z."/>
            <person name="Feng S."/>
            <person name="Zhang L."/>
            <person name="Su X.-H."/>
            <person name="Brejova B."/>
            <person name="Vinar T."/>
            <person name="Xu M."/>
            <person name="Wang M.-X."/>
            <person name="Zhang S.-G."/>
            <person name="Huang M.-R."/>
            <person name="Wu R."/>
            <person name="Zhou Y."/>
        </authorList>
    </citation>
    <scope>NUCLEOTIDE SEQUENCE [LARGE SCALE GENOMIC DNA]</scope>
    <source>
        <strain evidence="6 7">MB_m1</strain>
    </source>
</reference>
<dbReference type="PROSITE" id="PS01360">
    <property type="entry name" value="ZF_MYND_1"/>
    <property type="match status" value="1"/>
</dbReference>
<dbReference type="EMBL" id="JH921444">
    <property type="protein sequence ID" value="EKD14776.1"/>
    <property type="molecule type" value="Genomic_DNA"/>
</dbReference>
<dbReference type="InParanoid" id="K1WP92"/>
<dbReference type="GO" id="GO:0005634">
    <property type="term" value="C:nucleus"/>
    <property type="evidence" value="ECO:0007669"/>
    <property type="project" value="TreeGrafter"/>
</dbReference>
<dbReference type="PROSITE" id="PS50865">
    <property type="entry name" value="ZF_MYND_2"/>
    <property type="match status" value="1"/>
</dbReference>
<dbReference type="InterPro" id="IPR002893">
    <property type="entry name" value="Znf_MYND"/>
</dbReference>
<dbReference type="PANTHER" id="PTHR10237:SF14">
    <property type="entry name" value="MYND-TYPE DOMAIN-CONTAINING PROTEIN"/>
    <property type="match status" value="1"/>
</dbReference>
<evidence type="ECO:0000259" key="5">
    <source>
        <dbReference type="PROSITE" id="PS50865"/>
    </source>
</evidence>
<keyword evidence="3" id="KW-0862">Zinc</keyword>
<dbReference type="InterPro" id="IPR027974">
    <property type="entry name" value="DUF4470"/>
</dbReference>
<evidence type="ECO:0000313" key="6">
    <source>
        <dbReference type="EMBL" id="EKD14776.1"/>
    </source>
</evidence>